<dbReference type="OrthoDB" id="2288623at2759"/>
<dbReference type="Pfam" id="PF07173">
    <property type="entry name" value="GRDP-like"/>
    <property type="match status" value="1"/>
</dbReference>
<keyword evidence="2" id="KW-1185">Reference proteome</keyword>
<dbReference type="Proteomes" id="UP000193560">
    <property type="component" value="Unassembled WGS sequence"/>
</dbReference>
<evidence type="ECO:0000313" key="2">
    <source>
        <dbReference type="Proteomes" id="UP000193560"/>
    </source>
</evidence>
<dbReference type="InterPro" id="IPR009836">
    <property type="entry name" value="GRDP-like"/>
</dbReference>
<evidence type="ECO:0000313" key="1">
    <source>
        <dbReference type="EMBL" id="ORZ17882.1"/>
    </source>
</evidence>
<gene>
    <name evidence="1" type="ORF">BCR42DRAFT_412704</name>
</gene>
<proteinExistence type="predicted"/>
<sequence length="176" mass="20642">MIFSKFLVNDLKEIEPTLPQLDGVVTVENCFYYMSLLEQFTELLKKFENHLDAFHARAELRYEAWVRTSSRRANLIIVPPIDVAYMIHAHLLSPHRYYEDYQRLKNSSPSVSLPLKELHRMRIQNGNPDSLSSSHWKFCSSAPLVEPYKLEIKHLEADFQLPYGCINCKNPLIMTW</sequence>
<protein>
    <submittedName>
        <fullName evidence="1">Uncharacterized protein</fullName>
    </submittedName>
</protein>
<organism evidence="1 2">
    <name type="scientific">Absidia repens</name>
    <dbReference type="NCBI Taxonomy" id="90262"/>
    <lineage>
        <taxon>Eukaryota</taxon>
        <taxon>Fungi</taxon>
        <taxon>Fungi incertae sedis</taxon>
        <taxon>Mucoromycota</taxon>
        <taxon>Mucoromycotina</taxon>
        <taxon>Mucoromycetes</taxon>
        <taxon>Mucorales</taxon>
        <taxon>Cunninghamellaceae</taxon>
        <taxon>Absidia</taxon>
    </lineage>
</organism>
<name>A0A1X2IK08_9FUNG</name>
<dbReference type="EMBL" id="MCGE01000009">
    <property type="protein sequence ID" value="ORZ17882.1"/>
    <property type="molecule type" value="Genomic_DNA"/>
</dbReference>
<comment type="caution">
    <text evidence="1">The sequence shown here is derived from an EMBL/GenBank/DDBJ whole genome shotgun (WGS) entry which is preliminary data.</text>
</comment>
<dbReference type="AlphaFoldDB" id="A0A1X2IK08"/>
<reference evidence="1 2" key="1">
    <citation type="submission" date="2016-07" db="EMBL/GenBank/DDBJ databases">
        <title>Pervasive Adenine N6-methylation of Active Genes in Fungi.</title>
        <authorList>
            <consortium name="DOE Joint Genome Institute"/>
            <person name="Mondo S.J."/>
            <person name="Dannebaum R.O."/>
            <person name="Kuo R.C."/>
            <person name="Labutti K."/>
            <person name="Haridas S."/>
            <person name="Kuo A."/>
            <person name="Salamov A."/>
            <person name="Ahrendt S.R."/>
            <person name="Lipzen A."/>
            <person name="Sullivan W."/>
            <person name="Andreopoulos W.B."/>
            <person name="Clum A."/>
            <person name="Lindquist E."/>
            <person name="Daum C."/>
            <person name="Ramamoorthy G.K."/>
            <person name="Gryganskyi A."/>
            <person name="Culley D."/>
            <person name="Magnuson J.K."/>
            <person name="James T.Y."/>
            <person name="O'Malley M.A."/>
            <person name="Stajich J.E."/>
            <person name="Spatafora J.W."/>
            <person name="Visel A."/>
            <person name="Grigoriev I.V."/>
        </authorList>
    </citation>
    <scope>NUCLEOTIDE SEQUENCE [LARGE SCALE GENOMIC DNA]</scope>
    <source>
        <strain evidence="1 2">NRRL 1336</strain>
    </source>
</reference>
<accession>A0A1X2IK08</accession>